<feature type="chain" id="PRO_5017301891" evidence="1">
    <location>
        <begin position="17"/>
        <end position="177"/>
    </location>
</feature>
<evidence type="ECO:0000256" key="1">
    <source>
        <dbReference type="SAM" id="SignalP"/>
    </source>
</evidence>
<name>A0A395MMS6_9HYPO</name>
<keyword evidence="1" id="KW-0732">Signal</keyword>
<feature type="signal peptide" evidence="1">
    <location>
        <begin position="1"/>
        <end position="16"/>
    </location>
</feature>
<dbReference type="OrthoDB" id="5383526at2759"/>
<dbReference type="EMBL" id="PXXK01000188">
    <property type="protein sequence ID" value="RFN49067.1"/>
    <property type="molecule type" value="Genomic_DNA"/>
</dbReference>
<proteinExistence type="predicted"/>
<evidence type="ECO:0000313" key="3">
    <source>
        <dbReference type="Proteomes" id="UP000265631"/>
    </source>
</evidence>
<accession>A0A395MMS6</accession>
<evidence type="ECO:0000313" key="2">
    <source>
        <dbReference type="EMBL" id="RFN49067.1"/>
    </source>
</evidence>
<gene>
    <name evidence="2" type="ORF">FIE12Z_6708</name>
</gene>
<protein>
    <submittedName>
        <fullName evidence="2">Transcription factor</fullName>
    </submittedName>
</protein>
<sequence length="177" mass="19355">MKFLVALAPFIPTAAAVDGYLHTTPDCVMRTGPGWFGSYLRCNNMLPSTCCGIDSIDSPYQSLAVRSIMDGYSVRAYGYIGGNCTTLRGFGGNNWNSQLCIHYSGFNFTGLNLNNGNRKRVSGKVDCHRPDALVLPDGTEYDLSGLNHDEFKNIVEISVKASQSADIPEKFEKLIAK</sequence>
<keyword evidence="3" id="KW-1185">Reference proteome</keyword>
<organism evidence="2 3">
    <name type="scientific">Fusarium flagelliforme</name>
    <dbReference type="NCBI Taxonomy" id="2675880"/>
    <lineage>
        <taxon>Eukaryota</taxon>
        <taxon>Fungi</taxon>
        <taxon>Dikarya</taxon>
        <taxon>Ascomycota</taxon>
        <taxon>Pezizomycotina</taxon>
        <taxon>Sordariomycetes</taxon>
        <taxon>Hypocreomycetidae</taxon>
        <taxon>Hypocreales</taxon>
        <taxon>Nectriaceae</taxon>
        <taxon>Fusarium</taxon>
        <taxon>Fusarium incarnatum-equiseti species complex</taxon>
    </lineage>
</organism>
<reference evidence="2 3" key="1">
    <citation type="journal article" date="2018" name="PLoS Pathog.">
        <title>Evolution of structural diversity of trichothecenes, a family of toxins produced by plant pathogenic and entomopathogenic fungi.</title>
        <authorList>
            <person name="Proctor R.H."/>
            <person name="McCormick S.P."/>
            <person name="Kim H.S."/>
            <person name="Cardoza R.E."/>
            <person name="Stanley A.M."/>
            <person name="Lindo L."/>
            <person name="Kelly A."/>
            <person name="Brown D.W."/>
            <person name="Lee T."/>
            <person name="Vaughan M.M."/>
            <person name="Alexander N.J."/>
            <person name="Busman M."/>
            <person name="Gutierrez S."/>
        </authorList>
    </citation>
    <scope>NUCLEOTIDE SEQUENCE [LARGE SCALE GENOMIC DNA]</scope>
    <source>
        <strain evidence="2 3">NRRL 13405</strain>
    </source>
</reference>
<dbReference type="Proteomes" id="UP000265631">
    <property type="component" value="Unassembled WGS sequence"/>
</dbReference>
<dbReference type="AlphaFoldDB" id="A0A395MMS6"/>
<comment type="caution">
    <text evidence="2">The sequence shown here is derived from an EMBL/GenBank/DDBJ whole genome shotgun (WGS) entry which is preliminary data.</text>
</comment>